<reference evidence="2 3" key="1">
    <citation type="submission" date="2020-09" db="EMBL/GenBank/DDBJ databases">
        <title>De no assembly of potato wild relative species, Solanum commersonii.</title>
        <authorList>
            <person name="Cho K."/>
        </authorList>
    </citation>
    <scope>NUCLEOTIDE SEQUENCE [LARGE SCALE GENOMIC DNA]</scope>
    <source>
        <strain evidence="2">LZ3.2</strain>
        <tissue evidence="2">Leaf</tissue>
    </source>
</reference>
<organism evidence="2 3">
    <name type="scientific">Solanum commersonii</name>
    <name type="common">Commerson's wild potato</name>
    <name type="synonym">Commerson's nightshade</name>
    <dbReference type="NCBI Taxonomy" id="4109"/>
    <lineage>
        <taxon>Eukaryota</taxon>
        <taxon>Viridiplantae</taxon>
        <taxon>Streptophyta</taxon>
        <taxon>Embryophyta</taxon>
        <taxon>Tracheophyta</taxon>
        <taxon>Spermatophyta</taxon>
        <taxon>Magnoliopsida</taxon>
        <taxon>eudicotyledons</taxon>
        <taxon>Gunneridae</taxon>
        <taxon>Pentapetalae</taxon>
        <taxon>asterids</taxon>
        <taxon>lamiids</taxon>
        <taxon>Solanales</taxon>
        <taxon>Solanaceae</taxon>
        <taxon>Solanoideae</taxon>
        <taxon>Solaneae</taxon>
        <taxon>Solanum</taxon>
    </lineage>
</organism>
<comment type="caution">
    <text evidence="2">The sequence shown here is derived from an EMBL/GenBank/DDBJ whole genome shotgun (WGS) entry which is preliminary data.</text>
</comment>
<gene>
    <name evidence="2" type="ORF">H5410_062962</name>
</gene>
<sequence>MVGTGKQGTQSLHFLARKLRLTIERVKLLFVTFVFHVTSIQAFARSIQLRPYNAIAFSGPIVVFVSVFLIYHPFKGRSGSRALPGCSPELP</sequence>
<keyword evidence="1" id="KW-0812">Transmembrane</keyword>
<dbReference type="OrthoDB" id="1247798at2759"/>
<evidence type="ECO:0000256" key="1">
    <source>
        <dbReference type="SAM" id="Phobius"/>
    </source>
</evidence>
<dbReference type="InterPro" id="IPR036854">
    <property type="entry name" value="Photo_II_D1/D2_sf"/>
</dbReference>
<keyword evidence="3" id="KW-1185">Reference proteome</keyword>
<dbReference type="Proteomes" id="UP000824120">
    <property type="component" value="Chromosome 12"/>
</dbReference>
<dbReference type="AlphaFoldDB" id="A0A9J5WD17"/>
<keyword evidence="1" id="KW-1133">Transmembrane helix</keyword>
<name>A0A9J5WD17_SOLCO</name>
<protein>
    <submittedName>
        <fullName evidence="2">Uncharacterized protein</fullName>
    </submittedName>
</protein>
<feature type="transmembrane region" description="Helical" evidence="1">
    <location>
        <begin position="26"/>
        <end position="44"/>
    </location>
</feature>
<feature type="transmembrane region" description="Helical" evidence="1">
    <location>
        <begin position="50"/>
        <end position="71"/>
    </location>
</feature>
<dbReference type="EMBL" id="JACXVP010000012">
    <property type="protein sequence ID" value="KAG5573196.1"/>
    <property type="molecule type" value="Genomic_DNA"/>
</dbReference>
<proteinExistence type="predicted"/>
<evidence type="ECO:0000313" key="2">
    <source>
        <dbReference type="EMBL" id="KAG5573196.1"/>
    </source>
</evidence>
<dbReference type="SUPFAM" id="SSF81483">
    <property type="entry name" value="Bacterial photosystem II reaction centre, L and M subunits"/>
    <property type="match status" value="1"/>
</dbReference>
<dbReference type="GO" id="GO:0009772">
    <property type="term" value="P:photosynthetic electron transport in photosystem II"/>
    <property type="evidence" value="ECO:0007669"/>
    <property type="project" value="InterPro"/>
</dbReference>
<accession>A0A9J5WD17</accession>
<keyword evidence="1" id="KW-0472">Membrane</keyword>
<evidence type="ECO:0000313" key="3">
    <source>
        <dbReference type="Proteomes" id="UP000824120"/>
    </source>
</evidence>